<sequence length="188" mass="22522">MAIDQILDVNNDINNNPYENESEKYYEYLLKKLLEKYSILSLAKRGDFQHSKPGLVKTESVQQKYEEYLKYFSLLLGQIRSDNFYFDYQKENQSNSLFKLLYHLKKLNNDSYDLKKAKKEFDQIKSPTFFELTEDFKKVLEVNKNSTIYYRFTSKSCITNCLSLEYFSLSKETTLEDLLSSYEFAKWF</sequence>
<name>A0ABN7UGR7_GIGMA</name>
<evidence type="ECO:0000313" key="2">
    <source>
        <dbReference type="Proteomes" id="UP000789901"/>
    </source>
</evidence>
<evidence type="ECO:0000313" key="1">
    <source>
        <dbReference type="EMBL" id="CAG8589036.1"/>
    </source>
</evidence>
<reference evidence="1 2" key="1">
    <citation type="submission" date="2021-06" db="EMBL/GenBank/DDBJ databases">
        <authorList>
            <person name="Kallberg Y."/>
            <person name="Tangrot J."/>
            <person name="Rosling A."/>
        </authorList>
    </citation>
    <scope>NUCLEOTIDE SEQUENCE [LARGE SCALE GENOMIC DNA]</scope>
    <source>
        <strain evidence="1 2">120-4 pot B 10/14</strain>
    </source>
</reference>
<protein>
    <submittedName>
        <fullName evidence="1">45528_t:CDS:1</fullName>
    </submittedName>
</protein>
<proteinExistence type="predicted"/>
<gene>
    <name evidence="1" type="ORF">GMARGA_LOCUS6316</name>
</gene>
<dbReference type="EMBL" id="CAJVQB010002845">
    <property type="protein sequence ID" value="CAG8589036.1"/>
    <property type="molecule type" value="Genomic_DNA"/>
</dbReference>
<accession>A0ABN7UGR7</accession>
<keyword evidence="2" id="KW-1185">Reference proteome</keyword>
<dbReference type="Proteomes" id="UP000789901">
    <property type="component" value="Unassembled WGS sequence"/>
</dbReference>
<organism evidence="1 2">
    <name type="scientific">Gigaspora margarita</name>
    <dbReference type="NCBI Taxonomy" id="4874"/>
    <lineage>
        <taxon>Eukaryota</taxon>
        <taxon>Fungi</taxon>
        <taxon>Fungi incertae sedis</taxon>
        <taxon>Mucoromycota</taxon>
        <taxon>Glomeromycotina</taxon>
        <taxon>Glomeromycetes</taxon>
        <taxon>Diversisporales</taxon>
        <taxon>Gigasporaceae</taxon>
        <taxon>Gigaspora</taxon>
    </lineage>
</organism>
<comment type="caution">
    <text evidence="1">The sequence shown here is derived from an EMBL/GenBank/DDBJ whole genome shotgun (WGS) entry which is preliminary data.</text>
</comment>